<dbReference type="PANTHER" id="PTHR30290">
    <property type="entry name" value="PERIPLASMIC BINDING COMPONENT OF ABC TRANSPORTER"/>
    <property type="match status" value="1"/>
</dbReference>
<reference evidence="3" key="1">
    <citation type="submission" date="2015-10" db="EMBL/GenBank/DDBJ databases">
        <authorList>
            <person name="Gilbert D.G."/>
        </authorList>
    </citation>
    <scope>NUCLEOTIDE SEQUENCE</scope>
</reference>
<protein>
    <submittedName>
        <fullName evidence="3">Oligopeptide ABC transporter, periplasmic oligopeptide-binding protein OppA (TC 3.A.1.5.1)</fullName>
    </submittedName>
</protein>
<dbReference type="CDD" id="cd00995">
    <property type="entry name" value="PBP2_NikA_DppA_OppA_like"/>
    <property type="match status" value="1"/>
</dbReference>
<dbReference type="InterPro" id="IPR000914">
    <property type="entry name" value="SBP_5_dom"/>
</dbReference>
<dbReference type="GO" id="GO:1904680">
    <property type="term" value="F:peptide transmembrane transporter activity"/>
    <property type="evidence" value="ECO:0007669"/>
    <property type="project" value="TreeGrafter"/>
</dbReference>
<dbReference type="EMBL" id="FAXA01000267">
    <property type="protein sequence ID" value="CUV02485.1"/>
    <property type="molecule type" value="Genomic_DNA"/>
</dbReference>
<proteinExistence type="predicted"/>
<feature type="compositionally biased region" description="Low complexity" evidence="1">
    <location>
        <begin position="52"/>
        <end position="61"/>
    </location>
</feature>
<dbReference type="Gene3D" id="3.10.105.10">
    <property type="entry name" value="Dipeptide-binding Protein, Domain 3"/>
    <property type="match status" value="1"/>
</dbReference>
<gene>
    <name evidence="3" type="ORF">MGWOODY_Clf921</name>
</gene>
<organism evidence="3">
    <name type="scientific">hydrothermal vent metagenome</name>
    <dbReference type="NCBI Taxonomy" id="652676"/>
    <lineage>
        <taxon>unclassified sequences</taxon>
        <taxon>metagenomes</taxon>
        <taxon>ecological metagenomes</taxon>
    </lineage>
</organism>
<dbReference type="Gene3D" id="3.40.190.10">
    <property type="entry name" value="Periplasmic binding protein-like II"/>
    <property type="match status" value="1"/>
</dbReference>
<dbReference type="InterPro" id="IPR039424">
    <property type="entry name" value="SBP_5"/>
</dbReference>
<evidence type="ECO:0000259" key="2">
    <source>
        <dbReference type="Pfam" id="PF00496"/>
    </source>
</evidence>
<feature type="compositionally biased region" description="Basic and acidic residues" evidence="1">
    <location>
        <begin position="62"/>
        <end position="72"/>
    </location>
</feature>
<dbReference type="SUPFAM" id="SSF53850">
    <property type="entry name" value="Periplasmic binding protein-like II"/>
    <property type="match status" value="1"/>
</dbReference>
<feature type="region of interest" description="Disordered" evidence="1">
    <location>
        <begin position="52"/>
        <end position="76"/>
    </location>
</feature>
<sequence>MSQSVFKLLAIKNFPKAIVLLFVVLLFACGSSATAVPAPAAKAPAAKAPAAKAPAAQSQAKAQDKQAEKDRGVPTVTPVPTAAVMATKAAPAKVKATGTINYGVKETGIFEGHPRFISSPRYQYMATTAGESMVTIQPDFSPAPSLAIEWSIADDFVTWTWKIRDDVEFHKGYGNLTVHDILYSYKEYHEGALNARAGIIGDYWVGNVGGSQTVVDDYTVIVDTGEPWVPARAFEFMRHLGGLSTSIVSKKQSEELGAEDASVDISMTGPWKIEDHASGEYWKFSAVEDHWRQTPHFAELVLWTIPEEAARVAGFQTGQLDTFQMAFDTIPTVEKVDGAVIVGWPNAGQAGLNIYGQTYGTDKEGNPYDKLDCNNAWVSCDDDPDSAEWADAVKVKRAMAIAINRQEIVDTILSGYGAPQVMRDWMGHEGLALPRWKFDYDPDAAKALLAEAGYPDGFEITLTPAIRGAPGETEACEAVAQYWEEIGISVKIQNVPYATIRPSLITRQYQGVTCHTVGARLNPIIGASNYVKKSTFSYGTEHPWMEEHISAALLQVDPAKLAAQTVEVYDWMYDNVMAFALYNHDGVWPIGPNLDPDWTPFGFSEVRTPTGFEYIKHR</sequence>
<dbReference type="Pfam" id="PF00496">
    <property type="entry name" value="SBP_bac_5"/>
    <property type="match status" value="1"/>
</dbReference>
<feature type="domain" description="Solute-binding protein family 5" evidence="2">
    <location>
        <begin position="142"/>
        <end position="506"/>
    </location>
</feature>
<dbReference type="AlphaFoldDB" id="A0A160VAS7"/>
<evidence type="ECO:0000256" key="1">
    <source>
        <dbReference type="SAM" id="MobiDB-lite"/>
    </source>
</evidence>
<evidence type="ECO:0000313" key="3">
    <source>
        <dbReference type="EMBL" id="CUV02485.1"/>
    </source>
</evidence>
<accession>A0A160VAS7</accession>
<name>A0A160VAS7_9ZZZZ</name>
<dbReference type="PROSITE" id="PS51257">
    <property type="entry name" value="PROKAR_LIPOPROTEIN"/>
    <property type="match status" value="1"/>
</dbReference>
<dbReference type="GO" id="GO:0015833">
    <property type="term" value="P:peptide transport"/>
    <property type="evidence" value="ECO:0007669"/>
    <property type="project" value="TreeGrafter"/>
</dbReference>